<name>A0A6N7EGM6_9MICO</name>
<protein>
    <submittedName>
        <fullName evidence="1">Uncharacterized protein</fullName>
    </submittedName>
</protein>
<organism evidence="1 2">
    <name type="scientific">Georgenia subflava</name>
    <dbReference type="NCBI Taxonomy" id="1622177"/>
    <lineage>
        <taxon>Bacteria</taxon>
        <taxon>Bacillati</taxon>
        <taxon>Actinomycetota</taxon>
        <taxon>Actinomycetes</taxon>
        <taxon>Micrococcales</taxon>
        <taxon>Bogoriellaceae</taxon>
        <taxon>Georgenia</taxon>
    </lineage>
</organism>
<dbReference type="Proteomes" id="UP000437709">
    <property type="component" value="Unassembled WGS sequence"/>
</dbReference>
<proteinExistence type="predicted"/>
<evidence type="ECO:0000313" key="2">
    <source>
        <dbReference type="Proteomes" id="UP000437709"/>
    </source>
</evidence>
<comment type="caution">
    <text evidence="1">The sequence shown here is derived from an EMBL/GenBank/DDBJ whole genome shotgun (WGS) entry which is preliminary data.</text>
</comment>
<evidence type="ECO:0000313" key="1">
    <source>
        <dbReference type="EMBL" id="MPV36323.1"/>
    </source>
</evidence>
<keyword evidence="2" id="KW-1185">Reference proteome</keyword>
<dbReference type="AlphaFoldDB" id="A0A6N7EGM6"/>
<accession>A0A6N7EGM6</accession>
<sequence>MTHDDVEQLLGSPVDRGLPLRGQTFSLSGGLDYRVSYGALTVPPERTEALWAAAGLATSAARAFTAVLMPAGWRVEPGDPPSWWPTDPSGLRDLRARPLVPGGWLAMGYADGTAYLLATQSGTRDA</sequence>
<gene>
    <name evidence="1" type="ORF">GB881_04535</name>
</gene>
<dbReference type="EMBL" id="WHPC01000009">
    <property type="protein sequence ID" value="MPV36323.1"/>
    <property type="molecule type" value="Genomic_DNA"/>
</dbReference>
<dbReference type="OrthoDB" id="2014935at2"/>
<reference evidence="1 2" key="1">
    <citation type="submission" date="2019-10" db="EMBL/GenBank/DDBJ databases">
        <title>Georgenia wutianyii sp. nov. and Georgenia yuyongxinii sp. nov. isolated from plateau pika (Ochotona curzoniae) in the Qinghai-Tibet plateau of China.</title>
        <authorList>
            <person name="Tian Z."/>
        </authorList>
    </citation>
    <scope>NUCLEOTIDE SEQUENCE [LARGE SCALE GENOMIC DNA]</scope>
    <source>
        <strain evidence="1 2">JCM 19765</strain>
    </source>
</reference>